<organism evidence="1 2">
    <name type="scientific">Primorskyibacter flagellatus</name>
    <dbReference type="NCBI Taxonomy" id="1387277"/>
    <lineage>
        <taxon>Bacteria</taxon>
        <taxon>Pseudomonadati</taxon>
        <taxon>Pseudomonadota</taxon>
        <taxon>Alphaproteobacteria</taxon>
        <taxon>Rhodobacterales</taxon>
        <taxon>Roseobacteraceae</taxon>
        <taxon>Primorskyibacter</taxon>
    </lineage>
</organism>
<gene>
    <name evidence="1" type="ORF">SAMN06295998_105169</name>
</gene>
<keyword evidence="2" id="KW-1185">Reference proteome</keyword>
<proteinExistence type="predicted"/>
<sequence length="97" mass="10613">MQNPLAQISEVTYNAASQCFEAVVTLHIGSALVHIASAFHAPMNTSFKIISGGLTRIALRDMENGNALLSRRVARAATRYEQETPRWKTQLSGQRAA</sequence>
<dbReference type="EMBL" id="FWYD01000005">
    <property type="protein sequence ID" value="SMC78666.1"/>
    <property type="molecule type" value="Genomic_DNA"/>
</dbReference>
<protein>
    <submittedName>
        <fullName evidence="1">Uncharacterized protein</fullName>
    </submittedName>
</protein>
<dbReference type="OrthoDB" id="7862430at2"/>
<dbReference type="AlphaFoldDB" id="A0A1W2C0Q1"/>
<reference evidence="1 2" key="1">
    <citation type="submission" date="2017-04" db="EMBL/GenBank/DDBJ databases">
        <authorList>
            <person name="Afonso C.L."/>
            <person name="Miller P.J."/>
            <person name="Scott M.A."/>
            <person name="Spackman E."/>
            <person name="Goraichik I."/>
            <person name="Dimitrov K.M."/>
            <person name="Suarez D.L."/>
            <person name="Swayne D.E."/>
        </authorList>
    </citation>
    <scope>NUCLEOTIDE SEQUENCE [LARGE SCALE GENOMIC DNA]</scope>
    <source>
        <strain evidence="1 2">CGMCC 1.12644</strain>
    </source>
</reference>
<dbReference type="RefSeq" id="WP_084352896.1">
    <property type="nucleotide sequence ID" value="NZ_FWYD01000005.1"/>
</dbReference>
<evidence type="ECO:0000313" key="2">
    <source>
        <dbReference type="Proteomes" id="UP000192330"/>
    </source>
</evidence>
<dbReference type="Proteomes" id="UP000192330">
    <property type="component" value="Unassembled WGS sequence"/>
</dbReference>
<name>A0A1W2C0Q1_9RHOB</name>
<evidence type="ECO:0000313" key="1">
    <source>
        <dbReference type="EMBL" id="SMC78666.1"/>
    </source>
</evidence>
<accession>A0A1W2C0Q1</accession>